<name>A0ABS5ZIB9_9GAMM</name>
<organism evidence="1 2">
    <name type="scientific">Zooshikella harenae</name>
    <dbReference type="NCBI Taxonomy" id="2827238"/>
    <lineage>
        <taxon>Bacteria</taxon>
        <taxon>Pseudomonadati</taxon>
        <taxon>Pseudomonadota</taxon>
        <taxon>Gammaproteobacteria</taxon>
        <taxon>Oceanospirillales</taxon>
        <taxon>Zooshikellaceae</taxon>
        <taxon>Zooshikella</taxon>
    </lineage>
</organism>
<sequence>MICGEKFIKQDPPQAQIQKELLKGITLTGDLYKKDPDSWDRHNGQIIKQQNRLRKLIKKANKYGCYIPPEVYTWLNVIPPTRPHWKRPPWYKTKSTLSGKIK</sequence>
<accession>A0ABS5ZIB9</accession>
<gene>
    <name evidence="1" type="ORF">KCG35_21855</name>
</gene>
<evidence type="ECO:0000313" key="1">
    <source>
        <dbReference type="EMBL" id="MBU2713710.1"/>
    </source>
</evidence>
<proteinExistence type="predicted"/>
<comment type="caution">
    <text evidence="1">The sequence shown here is derived from an EMBL/GenBank/DDBJ whole genome shotgun (WGS) entry which is preliminary data.</text>
</comment>
<keyword evidence="2" id="KW-1185">Reference proteome</keyword>
<reference evidence="1 2" key="1">
    <citation type="submission" date="2021-04" db="EMBL/GenBank/DDBJ databases">
        <authorList>
            <person name="Pira H."/>
            <person name="Risdian C."/>
            <person name="Wink J."/>
        </authorList>
    </citation>
    <scope>NUCLEOTIDE SEQUENCE [LARGE SCALE GENOMIC DNA]</scope>
    <source>
        <strain evidence="1 2">WH53</strain>
    </source>
</reference>
<dbReference type="RefSeq" id="WP_215821995.1">
    <property type="nucleotide sequence ID" value="NZ_JAGSOY010000097.1"/>
</dbReference>
<evidence type="ECO:0000313" key="2">
    <source>
        <dbReference type="Proteomes" id="UP000690515"/>
    </source>
</evidence>
<protein>
    <submittedName>
        <fullName evidence="1">Uncharacterized protein</fullName>
    </submittedName>
</protein>
<dbReference type="EMBL" id="JAGSOY010000097">
    <property type="protein sequence ID" value="MBU2713710.1"/>
    <property type="molecule type" value="Genomic_DNA"/>
</dbReference>
<dbReference type="Proteomes" id="UP000690515">
    <property type="component" value="Unassembled WGS sequence"/>
</dbReference>